<dbReference type="EMBL" id="AP014962">
    <property type="protein sequence ID" value="BAS95901.1"/>
    <property type="molecule type" value="Genomic_DNA"/>
</dbReference>
<accession>A0A0P0WSB9</accession>
<reference evidence="2 3" key="3">
    <citation type="journal article" date="2013" name="Rice">
        <title>Improvement of the Oryza sativa Nipponbare reference genome using next generation sequence and optical map data.</title>
        <authorList>
            <person name="Kawahara Y."/>
            <person name="de la Bastide M."/>
            <person name="Hamilton J.P."/>
            <person name="Kanamori H."/>
            <person name="McCombie W.R."/>
            <person name="Ouyang S."/>
            <person name="Schwartz D.C."/>
            <person name="Tanaka T."/>
            <person name="Wu J."/>
            <person name="Zhou S."/>
            <person name="Childs K.L."/>
            <person name="Davidson R.M."/>
            <person name="Lin H."/>
            <person name="Quesada-Ocampo L."/>
            <person name="Vaillancourt B."/>
            <person name="Sakai H."/>
            <person name="Lee S.S."/>
            <person name="Kim J."/>
            <person name="Numa H."/>
            <person name="Itoh T."/>
            <person name="Buell C.R."/>
            <person name="Matsumoto T."/>
        </authorList>
    </citation>
    <scope>NUCLEOTIDE SEQUENCE [LARGE SCALE GENOMIC DNA]</scope>
    <source>
        <strain evidence="3">cv. Nipponbare</strain>
    </source>
</reference>
<keyword evidence="3" id="KW-1185">Reference proteome</keyword>
<organism evidence="2 3">
    <name type="scientific">Oryza sativa subsp. japonica</name>
    <name type="common">Rice</name>
    <dbReference type="NCBI Taxonomy" id="39947"/>
    <lineage>
        <taxon>Eukaryota</taxon>
        <taxon>Viridiplantae</taxon>
        <taxon>Streptophyta</taxon>
        <taxon>Embryophyta</taxon>
        <taxon>Tracheophyta</taxon>
        <taxon>Spermatophyta</taxon>
        <taxon>Magnoliopsida</taxon>
        <taxon>Liliopsida</taxon>
        <taxon>Poales</taxon>
        <taxon>Poaceae</taxon>
        <taxon>BOP clade</taxon>
        <taxon>Oryzoideae</taxon>
        <taxon>Oryzeae</taxon>
        <taxon>Oryzinae</taxon>
        <taxon>Oryza</taxon>
        <taxon>Oryza sativa</taxon>
    </lineage>
</organism>
<proteinExistence type="predicted"/>
<sequence>MLRKWEQVRPPNDPKDEPPKLSGFRAVNEDVIHGFIALAAKDAAGRVWQPSAPQPIGCPAAATDGEPGEVSAARGRLTLPDRFLGECLPTMEECKGLHHGSLVANQWWDKGVDCRGQASHAE</sequence>
<feature type="compositionally biased region" description="Basic and acidic residues" evidence="1">
    <location>
        <begin position="1"/>
        <end position="19"/>
    </location>
</feature>
<evidence type="ECO:0000256" key="1">
    <source>
        <dbReference type="SAM" id="MobiDB-lite"/>
    </source>
</evidence>
<dbReference type="Proteomes" id="UP000059680">
    <property type="component" value="Chromosome 6"/>
</dbReference>
<dbReference type="PaxDb" id="39947-A0A0P0WSB9"/>
<evidence type="ECO:0000313" key="3">
    <source>
        <dbReference type="Proteomes" id="UP000059680"/>
    </source>
</evidence>
<reference evidence="2 3" key="2">
    <citation type="journal article" date="2013" name="Plant Cell Physiol.">
        <title>Rice Annotation Project Database (RAP-DB): an integrative and interactive database for rice genomics.</title>
        <authorList>
            <person name="Sakai H."/>
            <person name="Lee S.S."/>
            <person name="Tanaka T."/>
            <person name="Numa H."/>
            <person name="Kim J."/>
            <person name="Kawahara Y."/>
            <person name="Wakimoto H."/>
            <person name="Yang C.C."/>
            <person name="Iwamoto M."/>
            <person name="Abe T."/>
            <person name="Yamada Y."/>
            <person name="Muto A."/>
            <person name="Inokuchi H."/>
            <person name="Ikemura T."/>
            <person name="Matsumoto T."/>
            <person name="Sasaki T."/>
            <person name="Itoh T."/>
        </authorList>
    </citation>
    <scope>NUCLEOTIDE SEQUENCE [LARGE SCALE GENOMIC DNA]</scope>
    <source>
        <strain evidence="3">cv. Nipponbare</strain>
    </source>
</reference>
<evidence type="ECO:0000313" key="2">
    <source>
        <dbReference type="EMBL" id="BAS95901.1"/>
    </source>
</evidence>
<feature type="region of interest" description="Disordered" evidence="1">
    <location>
        <begin position="1"/>
        <end position="22"/>
    </location>
</feature>
<gene>
    <name evidence="2" type="ordered locus">Os06g0123100</name>
    <name evidence="2" type="ORF">OSNPB_060123100</name>
</gene>
<name>A0A0P0WSB9_ORYSJ</name>
<reference evidence="3" key="1">
    <citation type="journal article" date="2005" name="Nature">
        <title>The map-based sequence of the rice genome.</title>
        <authorList>
            <consortium name="International rice genome sequencing project (IRGSP)"/>
            <person name="Matsumoto T."/>
            <person name="Wu J."/>
            <person name="Kanamori H."/>
            <person name="Katayose Y."/>
            <person name="Fujisawa M."/>
            <person name="Namiki N."/>
            <person name="Mizuno H."/>
            <person name="Yamamoto K."/>
            <person name="Antonio B.A."/>
            <person name="Baba T."/>
            <person name="Sakata K."/>
            <person name="Nagamura Y."/>
            <person name="Aoki H."/>
            <person name="Arikawa K."/>
            <person name="Arita K."/>
            <person name="Bito T."/>
            <person name="Chiden Y."/>
            <person name="Fujitsuka N."/>
            <person name="Fukunaka R."/>
            <person name="Hamada M."/>
            <person name="Harada C."/>
            <person name="Hayashi A."/>
            <person name="Hijishita S."/>
            <person name="Honda M."/>
            <person name="Hosokawa S."/>
            <person name="Ichikawa Y."/>
            <person name="Idonuma A."/>
            <person name="Iijima M."/>
            <person name="Ikeda M."/>
            <person name="Ikeno M."/>
            <person name="Ito K."/>
            <person name="Ito S."/>
            <person name="Ito T."/>
            <person name="Ito Y."/>
            <person name="Ito Y."/>
            <person name="Iwabuchi A."/>
            <person name="Kamiya K."/>
            <person name="Karasawa W."/>
            <person name="Kurita K."/>
            <person name="Katagiri S."/>
            <person name="Kikuta A."/>
            <person name="Kobayashi H."/>
            <person name="Kobayashi N."/>
            <person name="Machita K."/>
            <person name="Maehara T."/>
            <person name="Masukawa M."/>
            <person name="Mizubayashi T."/>
            <person name="Mukai Y."/>
            <person name="Nagasaki H."/>
            <person name="Nagata Y."/>
            <person name="Naito S."/>
            <person name="Nakashima M."/>
            <person name="Nakama Y."/>
            <person name="Nakamichi Y."/>
            <person name="Nakamura M."/>
            <person name="Meguro A."/>
            <person name="Negishi M."/>
            <person name="Ohta I."/>
            <person name="Ohta T."/>
            <person name="Okamoto M."/>
            <person name="Ono N."/>
            <person name="Saji S."/>
            <person name="Sakaguchi M."/>
            <person name="Sakai K."/>
            <person name="Shibata M."/>
            <person name="Shimokawa T."/>
            <person name="Song J."/>
            <person name="Takazaki Y."/>
            <person name="Terasawa K."/>
            <person name="Tsugane M."/>
            <person name="Tsuji K."/>
            <person name="Ueda S."/>
            <person name="Waki K."/>
            <person name="Yamagata H."/>
            <person name="Yamamoto M."/>
            <person name="Yamamoto S."/>
            <person name="Yamane H."/>
            <person name="Yoshiki S."/>
            <person name="Yoshihara R."/>
            <person name="Yukawa K."/>
            <person name="Zhong H."/>
            <person name="Yano M."/>
            <person name="Yuan Q."/>
            <person name="Ouyang S."/>
            <person name="Liu J."/>
            <person name="Jones K.M."/>
            <person name="Gansberger K."/>
            <person name="Moffat K."/>
            <person name="Hill J."/>
            <person name="Bera J."/>
            <person name="Fadrosh D."/>
            <person name="Jin S."/>
            <person name="Johri S."/>
            <person name="Kim M."/>
            <person name="Overton L."/>
            <person name="Reardon M."/>
            <person name="Tsitrin T."/>
            <person name="Vuong H."/>
            <person name="Weaver B."/>
            <person name="Ciecko A."/>
            <person name="Tallon L."/>
            <person name="Jackson J."/>
            <person name="Pai G."/>
            <person name="Aken S.V."/>
            <person name="Utterback T."/>
            <person name="Reidmuller S."/>
            <person name="Feldblyum T."/>
            <person name="Hsiao J."/>
            <person name="Zismann V."/>
            <person name="Iobst S."/>
            <person name="de Vazeille A.R."/>
            <person name="Buell C.R."/>
            <person name="Ying K."/>
            <person name="Li Y."/>
            <person name="Lu T."/>
            <person name="Huang Y."/>
            <person name="Zhao Q."/>
            <person name="Feng Q."/>
            <person name="Zhang L."/>
            <person name="Zhu J."/>
            <person name="Weng Q."/>
            <person name="Mu J."/>
            <person name="Lu Y."/>
            <person name="Fan D."/>
            <person name="Liu Y."/>
            <person name="Guan J."/>
            <person name="Zhang Y."/>
            <person name="Yu S."/>
            <person name="Liu X."/>
            <person name="Zhang Y."/>
            <person name="Hong G."/>
            <person name="Han B."/>
            <person name="Choisne N."/>
            <person name="Demange N."/>
            <person name="Orjeda G."/>
            <person name="Samain S."/>
            <person name="Cattolico L."/>
            <person name="Pelletier E."/>
            <person name="Couloux A."/>
            <person name="Segurens B."/>
            <person name="Wincker P."/>
            <person name="D'Hont A."/>
            <person name="Scarpelli C."/>
            <person name="Weissenbach J."/>
            <person name="Salanoubat M."/>
            <person name="Quetier F."/>
            <person name="Yu Y."/>
            <person name="Kim H.R."/>
            <person name="Rambo T."/>
            <person name="Currie J."/>
            <person name="Collura K."/>
            <person name="Luo M."/>
            <person name="Yang T."/>
            <person name="Ammiraju J.S.S."/>
            <person name="Engler F."/>
            <person name="Soderlund C."/>
            <person name="Wing R.A."/>
            <person name="Palmer L.E."/>
            <person name="de la Bastide M."/>
            <person name="Spiegel L."/>
            <person name="Nascimento L."/>
            <person name="Zutavern T."/>
            <person name="O'Shaughnessy A."/>
            <person name="Dike S."/>
            <person name="Dedhia N."/>
            <person name="Preston R."/>
            <person name="Balija V."/>
            <person name="McCombie W.R."/>
            <person name="Chow T."/>
            <person name="Chen H."/>
            <person name="Chung M."/>
            <person name="Chen C."/>
            <person name="Shaw J."/>
            <person name="Wu H."/>
            <person name="Hsiao K."/>
            <person name="Chao Y."/>
            <person name="Chu M."/>
            <person name="Cheng C."/>
            <person name="Hour A."/>
            <person name="Lee P."/>
            <person name="Lin S."/>
            <person name="Lin Y."/>
            <person name="Liou J."/>
            <person name="Liu S."/>
            <person name="Hsing Y."/>
            <person name="Raghuvanshi S."/>
            <person name="Mohanty A."/>
            <person name="Bharti A.K."/>
            <person name="Gaur A."/>
            <person name="Gupta V."/>
            <person name="Kumar D."/>
            <person name="Ravi V."/>
            <person name="Vij S."/>
            <person name="Kapur A."/>
            <person name="Khurana P."/>
            <person name="Khurana P."/>
            <person name="Khurana J.P."/>
            <person name="Tyagi A.K."/>
            <person name="Gaikwad K."/>
            <person name="Singh A."/>
            <person name="Dalal V."/>
            <person name="Srivastava S."/>
            <person name="Dixit A."/>
            <person name="Pal A.K."/>
            <person name="Ghazi I.A."/>
            <person name="Yadav M."/>
            <person name="Pandit A."/>
            <person name="Bhargava A."/>
            <person name="Sureshbabu K."/>
            <person name="Batra K."/>
            <person name="Sharma T.R."/>
            <person name="Mohapatra T."/>
            <person name="Singh N.K."/>
            <person name="Messing J."/>
            <person name="Nelson A.B."/>
            <person name="Fuks G."/>
            <person name="Kavchok S."/>
            <person name="Keizer G."/>
            <person name="Linton E."/>
            <person name="Llaca V."/>
            <person name="Song R."/>
            <person name="Tanyolac B."/>
            <person name="Young S."/>
            <person name="Ho-Il K."/>
            <person name="Hahn J.H."/>
            <person name="Sangsakoo G."/>
            <person name="Vanavichit A."/>
            <person name="de Mattos Luiz.A.T."/>
            <person name="Zimmer P.D."/>
            <person name="Malone G."/>
            <person name="Dellagostin O."/>
            <person name="de Oliveira A.C."/>
            <person name="Bevan M."/>
            <person name="Bancroft I."/>
            <person name="Minx P."/>
            <person name="Cordum H."/>
            <person name="Wilson R."/>
            <person name="Cheng Z."/>
            <person name="Jin W."/>
            <person name="Jiang J."/>
            <person name="Leong S.A."/>
            <person name="Iwama H."/>
            <person name="Gojobori T."/>
            <person name="Itoh T."/>
            <person name="Niimura Y."/>
            <person name="Fujii Y."/>
            <person name="Habara T."/>
            <person name="Sakai H."/>
            <person name="Sato Y."/>
            <person name="Wilson G."/>
            <person name="Kumar K."/>
            <person name="McCouch S."/>
            <person name="Juretic N."/>
            <person name="Hoen D."/>
            <person name="Wright S."/>
            <person name="Bruskiewich R."/>
            <person name="Bureau T."/>
            <person name="Miyao A."/>
            <person name="Hirochika H."/>
            <person name="Nishikawa T."/>
            <person name="Kadowaki K."/>
            <person name="Sugiura M."/>
            <person name="Burr B."/>
            <person name="Sasaki T."/>
        </authorList>
    </citation>
    <scope>NUCLEOTIDE SEQUENCE [LARGE SCALE GENOMIC DNA]</scope>
    <source>
        <strain evidence="3">cv. Nipponbare</strain>
    </source>
</reference>
<dbReference type="AlphaFoldDB" id="A0A0P0WSB9"/>
<dbReference type="InParanoid" id="A0A0P0WSB9"/>
<protein>
    <submittedName>
        <fullName evidence="2">Os06g0123100 protein</fullName>
    </submittedName>
</protein>